<organism evidence="6">
    <name type="scientific">Notodromas monacha</name>
    <dbReference type="NCBI Taxonomy" id="399045"/>
    <lineage>
        <taxon>Eukaryota</taxon>
        <taxon>Metazoa</taxon>
        <taxon>Ecdysozoa</taxon>
        <taxon>Arthropoda</taxon>
        <taxon>Crustacea</taxon>
        <taxon>Oligostraca</taxon>
        <taxon>Ostracoda</taxon>
        <taxon>Podocopa</taxon>
        <taxon>Podocopida</taxon>
        <taxon>Cypridocopina</taxon>
        <taxon>Cypridoidea</taxon>
        <taxon>Cyprididae</taxon>
        <taxon>Notodromas</taxon>
    </lineage>
</organism>
<comment type="function">
    <text evidence="4">Ubiquitin-like protein involved in autophagic vesicle formation.</text>
</comment>
<dbReference type="GO" id="GO:0000045">
    <property type="term" value="P:autophagosome assembly"/>
    <property type="evidence" value="ECO:0007669"/>
    <property type="project" value="InterPro"/>
</dbReference>
<name>A0A7R9GH59_9CRUS</name>
<dbReference type="EMBL" id="OA884204">
    <property type="protein sequence ID" value="CAD7280427.1"/>
    <property type="molecule type" value="Genomic_DNA"/>
</dbReference>
<dbReference type="PANTHER" id="PTHR13385">
    <property type="entry name" value="AUTOPHAGY PROTEIN 12"/>
    <property type="match status" value="1"/>
</dbReference>
<accession>A0A7R9GH59</accession>
<dbReference type="AlphaFoldDB" id="A0A7R9GH59"/>
<comment type="similarity">
    <text evidence="4">Belongs to the ATG12 family.</text>
</comment>
<dbReference type="GO" id="GO:0000422">
    <property type="term" value="P:autophagy of mitochondrion"/>
    <property type="evidence" value="ECO:0007669"/>
    <property type="project" value="TreeGrafter"/>
</dbReference>
<evidence type="ECO:0000256" key="2">
    <source>
        <dbReference type="ARBA" id="ARBA00022786"/>
    </source>
</evidence>
<dbReference type="Gene3D" id="3.10.20.90">
    <property type="entry name" value="Phosphatidylinositol 3-kinase Catalytic Subunit, Chain A, domain 1"/>
    <property type="match status" value="1"/>
</dbReference>
<keyword evidence="1 4" id="KW-1017">Isopeptide bond</keyword>
<evidence type="ECO:0000256" key="3">
    <source>
        <dbReference type="ARBA" id="ARBA00023006"/>
    </source>
</evidence>
<evidence type="ECO:0000313" key="7">
    <source>
        <dbReference type="Proteomes" id="UP000678499"/>
    </source>
</evidence>
<dbReference type="CDD" id="cd01612">
    <property type="entry name" value="Ubl_ATG12"/>
    <property type="match status" value="1"/>
</dbReference>
<protein>
    <recommendedName>
        <fullName evidence="4">Ubiquitin-like protein ATG12</fullName>
    </recommendedName>
</protein>
<dbReference type="GO" id="GO:0034727">
    <property type="term" value="P:piecemeal microautophagy of the nucleus"/>
    <property type="evidence" value="ECO:0007669"/>
    <property type="project" value="TreeGrafter"/>
</dbReference>
<dbReference type="Proteomes" id="UP000678499">
    <property type="component" value="Unassembled WGS sequence"/>
</dbReference>
<dbReference type="SUPFAM" id="SSF54236">
    <property type="entry name" value="Ubiquitin-like"/>
    <property type="match status" value="1"/>
</dbReference>
<dbReference type="EMBL" id="CAJPEX010002167">
    <property type="protein sequence ID" value="CAG0920579.1"/>
    <property type="molecule type" value="Genomic_DNA"/>
</dbReference>
<dbReference type="Pfam" id="PF04110">
    <property type="entry name" value="APG12"/>
    <property type="match status" value="1"/>
</dbReference>
<keyword evidence="7" id="KW-1185">Reference proteome</keyword>
<dbReference type="InterPro" id="IPR029071">
    <property type="entry name" value="Ubiquitin-like_domsf"/>
</dbReference>
<reference evidence="6" key="1">
    <citation type="submission" date="2020-11" db="EMBL/GenBank/DDBJ databases">
        <authorList>
            <person name="Tran Van P."/>
        </authorList>
    </citation>
    <scope>NUCLEOTIDE SEQUENCE</scope>
</reference>
<dbReference type="PANTHER" id="PTHR13385:SF0">
    <property type="entry name" value="UBIQUITIN-LIKE PROTEIN ATG12"/>
    <property type="match status" value="1"/>
</dbReference>
<evidence type="ECO:0000256" key="4">
    <source>
        <dbReference type="RuleBase" id="RU361201"/>
    </source>
</evidence>
<dbReference type="GO" id="GO:0034045">
    <property type="term" value="C:phagophore assembly site membrane"/>
    <property type="evidence" value="ECO:0007669"/>
    <property type="project" value="TreeGrafter"/>
</dbReference>
<comment type="subunit">
    <text evidence="4">Forms a conjugate with ATG5.</text>
</comment>
<feature type="region of interest" description="Disordered" evidence="5">
    <location>
        <begin position="1"/>
        <end position="56"/>
    </location>
</feature>
<dbReference type="GO" id="GO:0000421">
    <property type="term" value="C:autophagosome membrane"/>
    <property type="evidence" value="ECO:0007669"/>
    <property type="project" value="TreeGrafter"/>
</dbReference>
<sequence length="134" mass="15252">MDECETEDVGHVLPETLEENPPISELPPQEHVEESSTKNESQMDDKPTKVLLKPTGGAPVKKQKKFLLPLDQTFAMVLEFMRTKYLNLAPNDSLFVYVNQTFAPSPDQRLQNLYDCFAVEGKLVLYYCLTKAWG</sequence>
<evidence type="ECO:0000313" key="6">
    <source>
        <dbReference type="EMBL" id="CAD7280427.1"/>
    </source>
</evidence>
<gene>
    <name evidence="6" type="ORF">NMOB1V02_LOCUS8087</name>
</gene>
<dbReference type="GO" id="GO:0097352">
    <property type="term" value="P:autophagosome maturation"/>
    <property type="evidence" value="ECO:0007669"/>
    <property type="project" value="TreeGrafter"/>
</dbReference>
<dbReference type="GO" id="GO:0061723">
    <property type="term" value="P:glycophagy"/>
    <property type="evidence" value="ECO:0007669"/>
    <property type="project" value="TreeGrafter"/>
</dbReference>
<proteinExistence type="inferred from homology"/>
<dbReference type="GO" id="GO:0034274">
    <property type="term" value="C:Atg12-Atg5-Atg16 complex"/>
    <property type="evidence" value="ECO:0007669"/>
    <property type="project" value="TreeGrafter"/>
</dbReference>
<keyword evidence="3 4" id="KW-0072">Autophagy</keyword>
<feature type="compositionally biased region" description="Basic and acidic residues" evidence="5">
    <location>
        <begin position="28"/>
        <end position="48"/>
    </location>
</feature>
<dbReference type="GO" id="GO:0019776">
    <property type="term" value="F:Atg8-family ligase activity"/>
    <property type="evidence" value="ECO:0007669"/>
    <property type="project" value="TreeGrafter"/>
</dbReference>
<dbReference type="OrthoDB" id="10003551at2759"/>
<dbReference type="InterPro" id="IPR007242">
    <property type="entry name" value="Atg12"/>
</dbReference>
<evidence type="ECO:0000256" key="1">
    <source>
        <dbReference type="ARBA" id="ARBA00022499"/>
    </source>
</evidence>
<keyword evidence="2 4" id="KW-0833">Ubl conjugation pathway</keyword>
<evidence type="ECO:0000256" key="5">
    <source>
        <dbReference type="SAM" id="MobiDB-lite"/>
    </source>
</evidence>